<accession>A0ABD1IIX9</accession>
<dbReference type="Proteomes" id="UP001567538">
    <property type="component" value="Unassembled WGS sequence"/>
</dbReference>
<reference evidence="2 3" key="1">
    <citation type="submission" date="2024-06" db="EMBL/GenBank/DDBJ databases">
        <title>A chromosome level genome sequence of Diviner's sage (Salvia divinorum).</title>
        <authorList>
            <person name="Ford S.A."/>
            <person name="Ro D.-K."/>
            <person name="Ness R.W."/>
            <person name="Phillips M.A."/>
        </authorList>
    </citation>
    <scope>NUCLEOTIDE SEQUENCE [LARGE SCALE GENOMIC DNA]</scope>
    <source>
        <strain evidence="2">SAF-2024a</strain>
        <tissue evidence="2">Leaf</tissue>
    </source>
</reference>
<keyword evidence="3" id="KW-1185">Reference proteome</keyword>
<name>A0ABD1IIX9_SALDI</name>
<dbReference type="EMBL" id="JBEAFC010000002">
    <property type="protein sequence ID" value="KAL1567236.1"/>
    <property type="molecule type" value="Genomic_DNA"/>
</dbReference>
<evidence type="ECO:0000256" key="1">
    <source>
        <dbReference type="SAM" id="MobiDB-lite"/>
    </source>
</evidence>
<evidence type="ECO:0000313" key="3">
    <source>
        <dbReference type="Proteomes" id="UP001567538"/>
    </source>
</evidence>
<organism evidence="2 3">
    <name type="scientific">Salvia divinorum</name>
    <name type="common">Maria pastora</name>
    <name type="synonym">Diviner's sage</name>
    <dbReference type="NCBI Taxonomy" id="28513"/>
    <lineage>
        <taxon>Eukaryota</taxon>
        <taxon>Viridiplantae</taxon>
        <taxon>Streptophyta</taxon>
        <taxon>Embryophyta</taxon>
        <taxon>Tracheophyta</taxon>
        <taxon>Spermatophyta</taxon>
        <taxon>Magnoliopsida</taxon>
        <taxon>eudicotyledons</taxon>
        <taxon>Gunneridae</taxon>
        <taxon>Pentapetalae</taxon>
        <taxon>asterids</taxon>
        <taxon>lamiids</taxon>
        <taxon>Lamiales</taxon>
        <taxon>Lamiaceae</taxon>
        <taxon>Nepetoideae</taxon>
        <taxon>Mentheae</taxon>
        <taxon>Salviinae</taxon>
        <taxon>Salvia</taxon>
        <taxon>Salvia subgen. Calosphace</taxon>
    </lineage>
</organism>
<proteinExistence type="predicted"/>
<gene>
    <name evidence="2" type="ORF">AAHA92_02735</name>
</gene>
<dbReference type="AlphaFoldDB" id="A0ABD1IIX9"/>
<sequence length="163" mass="18626">MALNISPQDTFFYKSNWKPEIIVQATYWNVKAHTVSVADEVWKAILKRNKLAAAYYYRDEPEFLQLSTLTLNISEGEEVSSPVADQDRKSRRKLFASGNVPLDLESTTSKGEYLYTVESEGQMMYQFQNVLPPRPREYDPKKLGGSYTSSCGSSSSSKWWTPM</sequence>
<evidence type="ECO:0000313" key="2">
    <source>
        <dbReference type="EMBL" id="KAL1567236.1"/>
    </source>
</evidence>
<feature type="region of interest" description="Disordered" evidence="1">
    <location>
        <begin position="134"/>
        <end position="163"/>
    </location>
</feature>
<protein>
    <submittedName>
        <fullName evidence="2">Uncharacterized protein</fullName>
    </submittedName>
</protein>
<comment type="caution">
    <text evidence="2">The sequence shown here is derived from an EMBL/GenBank/DDBJ whole genome shotgun (WGS) entry which is preliminary data.</text>
</comment>
<feature type="compositionally biased region" description="Low complexity" evidence="1">
    <location>
        <begin position="144"/>
        <end position="157"/>
    </location>
</feature>